<dbReference type="AlphaFoldDB" id="A0AAV4R166"/>
<proteinExistence type="predicted"/>
<keyword evidence="2" id="KW-1185">Reference proteome</keyword>
<organism evidence="1 2">
    <name type="scientific">Caerostris extrusa</name>
    <name type="common">Bark spider</name>
    <name type="synonym">Caerostris bankana</name>
    <dbReference type="NCBI Taxonomy" id="172846"/>
    <lineage>
        <taxon>Eukaryota</taxon>
        <taxon>Metazoa</taxon>
        <taxon>Ecdysozoa</taxon>
        <taxon>Arthropoda</taxon>
        <taxon>Chelicerata</taxon>
        <taxon>Arachnida</taxon>
        <taxon>Araneae</taxon>
        <taxon>Araneomorphae</taxon>
        <taxon>Entelegynae</taxon>
        <taxon>Araneoidea</taxon>
        <taxon>Araneidae</taxon>
        <taxon>Caerostris</taxon>
    </lineage>
</organism>
<protein>
    <submittedName>
        <fullName evidence="1">Uncharacterized protein</fullName>
    </submittedName>
</protein>
<accession>A0AAV4R166</accession>
<dbReference type="Proteomes" id="UP001054945">
    <property type="component" value="Unassembled WGS sequence"/>
</dbReference>
<gene>
    <name evidence="1" type="ORF">CEXT_688971</name>
</gene>
<name>A0AAV4R166_CAEEX</name>
<dbReference type="EMBL" id="BPLR01007035">
    <property type="protein sequence ID" value="GIY14022.1"/>
    <property type="molecule type" value="Genomic_DNA"/>
</dbReference>
<evidence type="ECO:0000313" key="2">
    <source>
        <dbReference type="Proteomes" id="UP001054945"/>
    </source>
</evidence>
<reference evidence="1 2" key="1">
    <citation type="submission" date="2021-06" db="EMBL/GenBank/DDBJ databases">
        <title>Caerostris extrusa draft genome.</title>
        <authorList>
            <person name="Kono N."/>
            <person name="Arakawa K."/>
        </authorList>
    </citation>
    <scope>NUCLEOTIDE SEQUENCE [LARGE SCALE GENOMIC DNA]</scope>
</reference>
<sequence length="101" mass="11477">MTLSSNELPPDVTAIWNKYQQVLRLEENFYFFILHHFLEPSGGNFLSTNEPIPVVDTEFIDSSFFPGLKKIHPVQKPDRQATPSLIKVDCCAILSQSRIGI</sequence>
<evidence type="ECO:0000313" key="1">
    <source>
        <dbReference type="EMBL" id="GIY14022.1"/>
    </source>
</evidence>
<comment type="caution">
    <text evidence="1">The sequence shown here is derived from an EMBL/GenBank/DDBJ whole genome shotgun (WGS) entry which is preliminary data.</text>
</comment>